<dbReference type="Proteomes" id="UP000219901">
    <property type="component" value="Unassembled WGS sequence"/>
</dbReference>
<dbReference type="Proteomes" id="UP000462091">
    <property type="component" value="Unassembled WGS sequence"/>
</dbReference>
<organism evidence="2 4">
    <name type="scientific">Faecalibacterium prausnitzii</name>
    <dbReference type="NCBI Taxonomy" id="853"/>
    <lineage>
        <taxon>Bacteria</taxon>
        <taxon>Bacillati</taxon>
        <taxon>Bacillota</taxon>
        <taxon>Clostridia</taxon>
        <taxon>Eubacteriales</taxon>
        <taxon>Oscillospiraceae</taxon>
        <taxon>Faecalibacterium</taxon>
    </lineage>
</organism>
<comment type="caution">
    <text evidence="2">The sequence shown here is derived from an EMBL/GenBank/DDBJ whole genome shotgun (WGS) entry which is preliminary data.</text>
</comment>
<reference evidence="2 4" key="1">
    <citation type="journal article" date="2017" name="Front. Microbiol.">
        <title>New Insights into the Diversity of the Genus Faecalibacterium.</title>
        <authorList>
            <person name="Benevides L."/>
            <person name="Burman S."/>
            <person name="Martin R."/>
            <person name="Robert V."/>
            <person name="Thomas M."/>
            <person name="Miquel S."/>
            <person name="Chain F."/>
            <person name="Sokol H."/>
            <person name="Bermudez-Humaran L.G."/>
            <person name="Morrison M."/>
            <person name="Langella P."/>
            <person name="Azevedo V.A."/>
            <person name="Chatel J.M."/>
            <person name="Soares S."/>
        </authorList>
    </citation>
    <scope>NUCLEOTIDE SEQUENCE [LARGE SCALE GENOMIC DNA]</scope>
    <source>
        <strain evidence="2 4">CNCM I 4546</strain>
    </source>
</reference>
<dbReference type="EMBL" id="QVEW01000009">
    <property type="protein sequence ID" value="RGB96897.1"/>
    <property type="molecule type" value="Genomic_DNA"/>
</dbReference>
<dbReference type="EMBL" id="NMTV01000007">
    <property type="protein sequence ID" value="PDX73964.1"/>
    <property type="molecule type" value="Genomic_DNA"/>
</dbReference>
<protein>
    <submittedName>
        <fullName evidence="2">Uncharacterized protein</fullName>
    </submittedName>
</protein>
<evidence type="ECO:0000313" key="2">
    <source>
        <dbReference type="EMBL" id="PDX73964.1"/>
    </source>
</evidence>
<gene>
    <name evidence="2" type="ORF">CGS55_00190</name>
    <name evidence="3" type="ORF">DWZ04_09680</name>
    <name evidence="1" type="ORF">GKE10_13420</name>
</gene>
<evidence type="ECO:0000313" key="3">
    <source>
        <dbReference type="EMBL" id="RGB96897.1"/>
    </source>
</evidence>
<proteinExistence type="predicted"/>
<accession>A0A2A7A4B2</accession>
<dbReference type="Proteomes" id="UP000260783">
    <property type="component" value="Unassembled WGS sequence"/>
</dbReference>
<sequence>MAEYRMTYLDAKKFIDDCADKSSTPELIKSHSPEILAALTAKTSVDCGMNEKSLDETVTLWKNQIGNPSELLLGTKYFSIKSSMIELVEGMAGSGILDLIISNCVAGVPFSFQGITVGAIANLVITLEHIFKAASDLEDHDFCVYMQATTHFREYREFTHDDLVHWFPDEPDNICNMHNSTWDCEYYINDDKCDMLKNGHLDCALASLKGKGILSLKRKNGKDYYSFVW</sequence>
<dbReference type="EMBL" id="WKQM01000040">
    <property type="protein sequence ID" value="MSC52875.1"/>
    <property type="molecule type" value="Genomic_DNA"/>
</dbReference>
<reference evidence="2" key="2">
    <citation type="submission" date="2017-07" db="EMBL/GenBank/DDBJ databases">
        <authorList>
            <person name="Sun Z.S."/>
            <person name="Albrecht U."/>
            <person name="Echele G."/>
            <person name="Lee C.C."/>
        </authorList>
    </citation>
    <scope>NUCLEOTIDE SEQUENCE</scope>
    <source>
        <strain evidence="2">CNCM I 4546</strain>
    </source>
</reference>
<evidence type="ECO:0000313" key="6">
    <source>
        <dbReference type="Proteomes" id="UP000462091"/>
    </source>
</evidence>
<name>A0A2A7A4B2_9FIRM</name>
<dbReference type="RefSeq" id="WP_097782303.1">
    <property type="nucleotide sequence ID" value="NZ_CP030777.1"/>
</dbReference>
<evidence type="ECO:0000313" key="5">
    <source>
        <dbReference type="Proteomes" id="UP000260783"/>
    </source>
</evidence>
<dbReference type="AlphaFoldDB" id="A0A2A7A4B2"/>
<reference evidence="3 5" key="3">
    <citation type="submission" date="2018-08" db="EMBL/GenBank/DDBJ databases">
        <title>A genome reference for cultivated species of the human gut microbiota.</title>
        <authorList>
            <person name="Zou Y."/>
            <person name="Xue W."/>
            <person name="Luo G."/>
        </authorList>
    </citation>
    <scope>NUCLEOTIDE SEQUENCE [LARGE SCALE GENOMIC DNA]</scope>
    <source>
        <strain evidence="3 5">AF29-11BH</strain>
    </source>
</reference>
<evidence type="ECO:0000313" key="1">
    <source>
        <dbReference type="EMBL" id="MSC52875.1"/>
    </source>
</evidence>
<reference evidence="1 6" key="4">
    <citation type="journal article" date="2019" name="Nat. Med.">
        <title>A library of human gut bacterial isolates paired with longitudinal multiomics data enables mechanistic microbiome research.</title>
        <authorList>
            <person name="Poyet M."/>
            <person name="Groussin M."/>
            <person name="Gibbons S.M."/>
            <person name="Avila-Pacheco J."/>
            <person name="Jiang X."/>
            <person name="Kearney S.M."/>
            <person name="Perrotta A.R."/>
            <person name="Berdy B."/>
            <person name="Zhao S."/>
            <person name="Lieberman T.D."/>
            <person name="Swanson P.K."/>
            <person name="Smith M."/>
            <person name="Roesemann S."/>
            <person name="Alexander J.E."/>
            <person name="Rich S.A."/>
            <person name="Livny J."/>
            <person name="Vlamakis H."/>
            <person name="Clish C."/>
            <person name="Bullock K."/>
            <person name="Deik A."/>
            <person name="Scott J."/>
            <person name="Pierce K.A."/>
            <person name="Xavier R.J."/>
            <person name="Alm E.J."/>
        </authorList>
    </citation>
    <scope>NUCLEOTIDE SEQUENCE [LARGE SCALE GENOMIC DNA]</scope>
    <source>
        <strain evidence="1 6">BIOML-B1</strain>
    </source>
</reference>
<evidence type="ECO:0000313" key="4">
    <source>
        <dbReference type="Proteomes" id="UP000219901"/>
    </source>
</evidence>